<proteinExistence type="predicted"/>
<gene>
    <name evidence="1" type="ORF">DRZ78_01690</name>
</gene>
<evidence type="ECO:0000313" key="1">
    <source>
        <dbReference type="EMBL" id="RLE08137.1"/>
    </source>
</evidence>
<sequence>MSKKLCQNCIHSWWDKWDNKLKCLNTVYMEKFMEEDGSITFVPKDCDLVNPHGDCYGYVPKPGRHLSLEDVEDDNIHKHFKGKEDERQKA</sequence>
<accession>A0A662D0Y0</accession>
<organism evidence="1 2">
    <name type="scientific">Aerophobetes bacterium</name>
    <dbReference type="NCBI Taxonomy" id="2030807"/>
    <lineage>
        <taxon>Bacteria</taxon>
        <taxon>Candidatus Aerophobota</taxon>
    </lineage>
</organism>
<dbReference type="Proteomes" id="UP000277457">
    <property type="component" value="Unassembled WGS sequence"/>
</dbReference>
<protein>
    <submittedName>
        <fullName evidence="1">Uncharacterized protein</fullName>
    </submittedName>
</protein>
<name>A0A662D0Y0_UNCAE</name>
<comment type="caution">
    <text evidence="1">The sequence shown here is derived from an EMBL/GenBank/DDBJ whole genome shotgun (WGS) entry which is preliminary data.</text>
</comment>
<dbReference type="AlphaFoldDB" id="A0A662D0Y0"/>
<reference evidence="1 2" key="1">
    <citation type="submission" date="2018-06" db="EMBL/GenBank/DDBJ databases">
        <title>Extensive metabolic versatility and redundancy in microbially diverse, dynamic hydrothermal sediments.</title>
        <authorList>
            <person name="Dombrowski N."/>
            <person name="Teske A."/>
            <person name="Baker B.J."/>
        </authorList>
    </citation>
    <scope>NUCLEOTIDE SEQUENCE [LARGE SCALE GENOMIC DNA]</scope>
    <source>
        <strain evidence="1">B7_G13</strain>
    </source>
</reference>
<evidence type="ECO:0000313" key="2">
    <source>
        <dbReference type="Proteomes" id="UP000277457"/>
    </source>
</evidence>
<dbReference type="EMBL" id="QMPY01000043">
    <property type="protein sequence ID" value="RLE08137.1"/>
    <property type="molecule type" value="Genomic_DNA"/>
</dbReference>